<dbReference type="Gene3D" id="3.40.50.300">
    <property type="entry name" value="P-loop containing nucleotide triphosphate hydrolases"/>
    <property type="match status" value="1"/>
</dbReference>
<accession>X1TGT1</accession>
<protein>
    <recommendedName>
        <fullName evidence="2">ATPase AAA-type core domain-containing protein</fullName>
    </recommendedName>
</protein>
<evidence type="ECO:0000313" key="1">
    <source>
        <dbReference type="EMBL" id="GAI79254.1"/>
    </source>
</evidence>
<dbReference type="SUPFAM" id="SSF52540">
    <property type="entry name" value="P-loop containing nucleoside triphosphate hydrolases"/>
    <property type="match status" value="1"/>
</dbReference>
<dbReference type="EMBL" id="BARW01010681">
    <property type="protein sequence ID" value="GAI79254.1"/>
    <property type="molecule type" value="Genomic_DNA"/>
</dbReference>
<reference evidence="1" key="1">
    <citation type="journal article" date="2014" name="Front. Microbiol.">
        <title>High frequency of phylogenetically diverse reductive dehalogenase-homologous genes in deep subseafloor sedimentary metagenomes.</title>
        <authorList>
            <person name="Kawai M."/>
            <person name="Futagami T."/>
            <person name="Toyoda A."/>
            <person name="Takaki Y."/>
            <person name="Nishi S."/>
            <person name="Hori S."/>
            <person name="Arai W."/>
            <person name="Tsubouchi T."/>
            <person name="Morono Y."/>
            <person name="Uchiyama I."/>
            <person name="Ito T."/>
            <person name="Fujiyama A."/>
            <person name="Inagaki F."/>
            <person name="Takami H."/>
        </authorList>
    </citation>
    <scope>NUCLEOTIDE SEQUENCE</scope>
    <source>
        <strain evidence="1">Expedition CK06-06</strain>
    </source>
</reference>
<organism evidence="1">
    <name type="scientific">marine sediment metagenome</name>
    <dbReference type="NCBI Taxonomy" id="412755"/>
    <lineage>
        <taxon>unclassified sequences</taxon>
        <taxon>metagenomes</taxon>
        <taxon>ecological metagenomes</taxon>
    </lineage>
</organism>
<comment type="caution">
    <text evidence="1">The sequence shown here is derived from an EMBL/GenBank/DDBJ whole genome shotgun (WGS) entry which is preliminary data.</text>
</comment>
<dbReference type="CDD" id="cd00009">
    <property type="entry name" value="AAA"/>
    <property type="match status" value="1"/>
</dbReference>
<proteinExistence type="predicted"/>
<gene>
    <name evidence="1" type="ORF">S12H4_20927</name>
</gene>
<dbReference type="AlphaFoldDB" id="X1TGT1"/>
<evidence type="ECO:0008006" key="2">
    <source>
        <dbReference type="Google" id="ProtNLM"/>
    </source>
</evidence>
<feature type="non-terminal residue" evidence="1">
    <location>
        <position position="1"/>
    </location>
</feature>
<dbReference type="InterPro" id="IPR027417">
    <property type="entry name" value="P-loop_NTPase"/>
</dbReference>
<sequence>LHKMVTEKILDITLSTRSGTHFRVKEPELALEVIKALEEPTLEPPPSVIPEDLFNIIVGHDNVKTLVRYAIDAEKAVHLLFTGPPASAKTLFLMELARLPDSYYCLAQTTSQAGLANLLFTYQPQFLLIDEIDRLTGEHVGVLNSLMATGIISESKYGKTRAIELTTKVFAAGIRIGNLPKDLLSRFTRLKFDPYTEEEFIAVSIKVLTSMENTSEELAGIVAKSIWAKNESSSDIRQCVQVARLCSGDPDKAKEILKILRRQ</sequence>
<name>X1TGT1_9ZZZZ</name>